<evidence type="ECO:0008006" key="4">
    <source>
        <dbReference type="Google" id="ProtNLM"/>
    </source>
</evidence>
<reference evidence="2 3" key="1">
    <citation type="submission" date="2015-04" db="EMBL/GenBank/DDBJ databases">
        <title>Complete genome sequence of Schizopora paradoxa KUC8140, a cosmopolitan wood degrader in East Asia.</title>
        <authorList>
            <consortium name="DOE Joint Genome Institute"/>
            <person name="Min B."/>
            <person name="Park H."/>
            <person name="Jang Y."/>
            <person name="Kim J.-J."/>
            <person name="Kim K.H."/>
            <person name="Pangilinan J."/>
            <person name="Lipzen A."/>
            <person name="Riley R."/>
            <person name="Grigoriev I.V."/>
            <person name="Spatafora J.W."/>
            <person name="Choi I.-G."/>
        </authorList>
    </citation>
    <scope>NUCLEOTIDE SEQUENCE [LARGE SCALE GENOMIC DNA]</scope>
    <source>
        <strain evidence="2 3">KUC8140</strain>
    </source>
</reference>
<dbReference type="AlphaFoldDB" id="A0A0H2QXM8"/>
<sequence length="151" mass="17440">MHPQYKTSYFSEQDWPEDWIATARGILRDEWNDYYKPDTHPATRPTVSTPTPAPTKASKAELFAAISKRRTAAPKPTDVESYIYEEPVMNEFTDDPIAYWFTKRTDPFARMGLDFMSAPGTSPFLTSQGLMSHVQSFLSYISRRRARFLSR</sequence>
<evidence type="ECO:0000313" key="2">
    <source>
        <dbReference type="EMBL" id="KLO04370.1"/>
    </source>
</evidence>
<evidence type="ECO:0000313" key="3">
    <source>
        <dbReference type="Proteomes" id="UP000053477"/>
    </source>
</evidence>
<accession>A0A0H2QXM8</accession>
<evidence type="ECO:0000256" key="1">
    <source>
        <dbReference type="SAM" id="MobiDB-lite"/>
    </source>
</evidence>
<dbReference type="Proteomes" id="UP000053477">
    <property type="component" value="Unassembled WGS sequence"/>
</dbReference>
<feature type="region of interest" description="Disordered" evidence="1">
    <location>
        <begin position="37"/>
        <end position="56"/>
    </location>
</feature>
<dbReference type="OrthoDB" id="2747112at2759"/>
<name>A0A0H2QXM8_9AGAM</name>
<proteinExistence type="predicted"/>
<dbReference type="EMBL" id="KQ086571">
    <property type="protein sequence ID" value="KLO04370.1"/>
    <property type="molecule type" value="Genomic_DNA"/>
</dbReference>
<dbReference type="InParanoid" id="A0A0H2QXM8"/>
<organism evidence="2 3">
    <name type="scientific">Schizopora paradoxa</name>
    <dbReference type="NCBI Taxonomy" id="27342"/>
    <lineage>
        <taxon>Eukaryota</taxon>
        <taxon>Fungi</taxon>
        <taxon>Dikarya</taxon>
        <taxon>Basidiomycota</taxon>
        <taxon>Agaricomycotina</taxon>
        <taxon>Agaricomycetes</taxon>
        <taxon>Hymenochaetales</taxon>
        <taxon>Schizoporaceae</taxon>
        <taxon>Schizopora</taxon>
    </lineage>
</organism>
<protein>
    <recommendedName>
        <fullName evidence="4">HAT C-terminal dimerisation domain-containing protein</fullName>
    </recommendedName>
</protein>
<keyword evidence="3" id="KW-1185">Reference proteome</keyword>
<gene>
    <name evidence="2" type="ORF">SCHPADRAFT_840702</name>
</gene>